<protein>
    <submittedName>
        <fullName evidence="1">Uncharacterized protein</fullName>
    </submittedName>
</protein>
<evidence type="ECO:0000313" key="2">
    <source>
        <dbReference type="Proteomes" id="UP001472677"/>
    </source>
</evidence>
<name>A0ABR2AMI7_9ROSI</name>
<evidence type="ECO:0000313" key="1">
    <source>
        <dbReference type="EMBL" id="KAK8494328.1"/>
    </source>
</evidence>
<gene>
    <name evidence="1" type="ORF">V6N12_042667</name>
</gene>
<keyword evidence="2" id="KW-1185">Reference proteome</keyword>
<accession>A0ABR2AMI7</accession>
<comment type="caution">
    <text evidence="1">The sequence shown here is derived from an EMBL/GenBank/DDBJ whole genome shotgun (WGS) entry which is preliminary data.</text>
</comment>
<proteinExistence type="predicted"/>
<organism evidence="1 2">
    <name type="scientific">Hibiscus sabdariffa</name>
    <name type="common">roselle</name>
    <dbReference type="NCBI Taxonomy" id="183260"/>
    <lineage>
        <taxon>Eukaryota</taxon>
        <taxon>Viridiplantae</taxon>
        <taxon>Streptophyta</taxon>
        <taxon>Embryophyta</taxon>
        <taxon>Tracheophyta</taxon>
        <taxon>Spermatophyta</taxon>
        <taxon>Magnoliopsida</taxon>
        <taxon>eudicotyledons</taxon>
        <taxon>Gunneridae</taxon>
        <taxon>Pentapetalae</taxon>
        <taxon>rosids</taxon>
        <taxon>malvids</taxon>
        <taxon>Malvales</taxon>
        <taxon>Malvaceae</taxon>
        <taxon>Malvoideae</taxon>
        <taxon>Hibiscus</taxon>
    </lineage>
</organism>
<dbReference type="EMBL" id="JBBPBM010000549">
    <property type="protein sequence ID" value="KAK8494328.1"/>
    <property type="molecule type" value="Genomic_DNA"/>
</dbReference>
<dbReference type="Proteomes" id="UP001472677">
    <property type="component" value="Unassembled WGS sequence"/>
</dbReference>
<reference evidence="1 2" key="1">
    <citation type="journal article" date="2024" name="G3 (Bethesda)">
        <title>Genome assembly of Hibiscus sabdariffa L. provides insights into metabolisms of medicinal natural products.</title>
        <authorList>
            <person name="Kim T."/>
        </authorList>
    </citation>
    <scope>NUCLEOTIDE SEQUENCE [LARGE SCALE GENOMIC DNA]</scope>
    <source>
        <strain evidence="1">TK-2024</strain>
        <tissue evidence="1">Old leaves</tissue>
    </source>
</reference>
<sequence>MGQPKIAAINGDQPATYAIKLVSTGKNVQEGNDISGFLEQEVIITTEDIIVNNTGLIPSIHFSDKVHDQIDHNMRNSLIVRLVGRSIRFKTLQSRMLALWKPVGNIQLIDLDNNYFVV</sequence>